<reference evidence="1 2" key="1">
    <citation type="submission" date="2019-05" db="EMBL/GenBank/DDBJ databases">
        <title>Draft genome sequence of Nonomuraea zeae DSM 100528.</title>
        <authorList>
            <person name="Saricaoglu S."/>
            <person name="Isik K."/>
        </authorList>
    </citation>
    <scope>NUCLEOTIDE SEQUENCE [LARGE SCALE GENOMIC DNA]</scope>
    <source>
        <strain evidence="1 2">DSM 100528</strain>
    </source>
</reference>
<gene>
    <name evidence="1" type="ORF">ETD85_18360</name>
</gene>
<evidence type="ECO:0000313" key="2">
    <source>
        <dbReference type="Proteomes" id="UP000306628"/>
    </source>
</evidence>
<accession>A0A5S4GME7</accession>
<keyword evidence="2" id="KW-1185">Reference proteome</keyword>
<proteinExistence type="predicted"/>
<protein>
    <submittedName>
        <fullName evidence="1">Uncharacterized protein</fullName>
    </submittedName>
</protein>
<dbReference type="Proteomes" id="UP000306628">
    <property type="component" value="Unassembled WGS sequence"/>
</dbReference>
<evidence type="ECO:0000313" key="1">
    <source>
        <dbReference type="EMBL" id="TMR33979.1"/>
    </source>
</evidence>
<sequence>MNPDTDMWHLAEVRVTVKGVLGSQASYIALKGDPSIWLGNTSGLILCLDSTDKSEGGDA</sequence>
<name>A0A5S4GME7_9ACTN</name>
<dbReference type="AlphaFoldDB" id="A0A5S4GME7"/>
<comment type="caution">
    <text evidence="1">The sequence shown here is derived from an EMBL/GenBank/DDBJ whole genome shotgun (WGS) entry which is preliminary data.</text>
</comment>
<dbReference type="RefSeq" id="WP_138690940.1">
    <property type="nucleotide sequence ID" value="NZ_JBHSAZ010000046.1"/>
</dbReference>
<dbReference type="EMBL" id="VCKX01000050">
    <property type="protein sequence ID" value="TMR33979.1"/>
    <property type="molecule type" value="Genomic_DNA"/>
</dbReference>
<organism evidence="1 2">
    <name type="scientific">Nonomuraea zeae</name>
    <dbReference type="NCBI Taxonomy" id="1642303"/>
    <lineage>
        <taxon>Bacteria</taxon>
        <taxon>Bacillati</taxon>
        <taxon>Actinomycetota</taxon>
        <taxon>Actinomycetes</taxon>
        <taxon>Streptosporangiales</taxon>
        <taxon>Streptosporangiaceae</taxon>
        <taxon>Nonomuraea</taxon>
    </lineage>
</organism>